<dbReference type="InterPro" id="IPR046335">
    <property type="entry name" value="LacI/GalR-like_sensor"/>
</dbReference>
<evidence type="ECO:0000259" key="5">
    <source>
        <dbReference type="PROSITE" id="PS50932"/>
    </source>
</evidence>
<dbReference type="SMART" id="SM00354">
    <property type="entry name" value="HTH_LACI"/>
    <property type="match status" value="1"/>
</dbReference>
<evidence type="ECO:0000313" key="6">
    <source>
        <dbReference type="EMBL" id="MXN66583.1"/>
    </source>
</evidence>
<evidence type="ECO:0000256" key="2">
    <source>
        <dbReference type="ARBA" id="ARBA00023125"/>
    </source>
</evidence>
<dbReference type="InterPro" id="IPR028082">
    <property type="entry name" value="Peripla_BP_I"/>
</dbReference>
<dbReference type="SUPFAM" id="SSF53822">
    <property type="entry name" value="Periplasmic binding protein-like I"/>
    <property type="match status" value="1"/>
</dbReference>
<gene>
    <name evidence="6" type="ORF">GR183_16830</name>
</gene>
<dbReference type="PRINTS" id="PR00036">
    <property type="entry name" value="HTHLACI"/>
</dbReference>
<dbReference type="Gene3D" id="3.40.50.2300">
    <property type="match status" value="2"/>
</dbReference>
<name>A0A7X3S975_9HYPH</name>
<keyword evidence="3" id="KW-0804">Transcription</keyword>
<feature type="domain" description="HTH lacI-type" evidence="5">
    <location>
        <begin position="8"/>
        <end position="62"/>
    </location>
</feature>
<accession>A0A7X3S975</accession>
<protein>
    <submittedName>
        <fullName evidence="6">LacI family DNA-binding transcriptional regulator</fullName>
    </submittedName>
</protein>
<feature type="region of interest" description="Disordered" evidence="4">
    <location>
        <begin position="333"/>
        <end position="354"/>
    </location>
</feature>
<dbReference type="GO" id="GO:0000976">
    <property type="term" value="F:transcription cis-regulatory region binding"/>
    <property type="evidence" value="ECO:0007669"/>
    <property type="project" value="TreeGrafter"/>
</dbReference>
<dbReference type="CDD" id="cd01392">
    <property type="entry name" value="HTH_LacI"/>
    <property type="match status" value="1"/>
</dbReference>
<proteinExistence type="predicted"/>
<keyword evidence="1" id="KW-0805">Transcription regulation</keyword>
<dbReference type="Pfam" id="PF13377">
    <property type="entry name" value="Peripla_BP_3"/>
    <property type="match status" value="1"/>
</dbReference>
<dbReference type="PANTHER" id="PTHR30146">
    <property type="entry name" value="LACI-RELATED TRANSCRIPTIONAL REPRESSOR"/>
    <property type="match status" value="1"/>
</dbReference>
<dbReference type="Pfam" id="PF00356">
    <property type="entry name" value="LacI"/>
    <property type="match status" value="1"/>
</dbReference>
<dbReference type="PROSITE" id="PS50932">
    <property type="entry name" value="HTH_LACI_2"/>
    <property type="match status" value="1"/>
</dbReference>
<dbReference type="RefSeq" id="WP_160776837.1">
    <property type="nucleotide sequence ID" value="NZ_WUMV01000008.1"/>
</dbReference>
<evidence type="ECO:0000256" key="3">
    <source>
        <dbReference type="ARBA" id="ARBA00023163"/>
    </source>
</evidence>
<evidence type="ECO:0000313" key="7">
    <source>
        <dbReference type="Proteomes" id="UP000433101"/>
    </source>
</evidence>
<evidence type="ECO:0000256" key="1">
    <source>
        <dbReference type="ARBA" id="ARBA00023015"/>
    </source>
</evidence>
<dbReference type="InterPro" id="IPR000843">
    <property type="entry name" value="HTH_LacI"/>
</dbReference>
<dbReference type="GO" id="GO:0003700">
    <property type="term" value="F:DNA-binding transcription factor activity"/>
    <property type="evidence" value="ECO:0007669"/>
    <property type="project" value="TreeGrafter"/>
</dbReference>
<dbReference type="CDD" id="cd20010">
    <property type="entry name" value="PBP1_AglR-like"/>
    <property type="match status" value="1"/>
</dbReference>
<evidence type="ECO:0000256" key="4">
    <source>
        <dbReference type="SAM" id="MobiDB-lite"/>
    </source>
</evidence>
<reference evidence="6 7" key="1">
    <citation type="submission" date="2019-12" db="EMBL/GenBank/DDBJ databases">
        <authorList>
            <person name="Li M."/>
        </authorList>
    </citation>
    <scope>NUCLEOTIDE SEQUENCE [LARGE SCALE GENOMIC DNA]</scope>
    <source>
        <strain evidence="6 7">GBMRC 2046</strain>
    </source>
</reference>
<dbReference type="Gene3D" id="1.10.260.40">
    <property type="entry name" value="lambda repressor-like DNA-binding domains"/>
    <property type="match status" value="1"/>
</dbReference>
<comment type="caution">
    <text evidence="6">The sequence shown here is derived from an EMBL/GenBank/DDBJ whole genome shotgun (WGS) entry which is preliminary data.</text>
</comment>
<sequence length="354" mass="38322">MPRTKGSVTIEDVARLAGVAKGTVSRVLNNYGDTSAETRDRILQAVERLEYQPSAAARKLKRGRVDTLGIVLPAGQGEHADPFLSEFLDGIAQALDLSDRDLLVTTAHSDEHAVTVHDRLIRSRKVDGFIVTRTQGDDPRIGLLLQRGFPFVAHGRTKETDFAWYDVDNERAFLDAVRHVVALGHRRIGFLGGPVRMNFAIQRKAGYRRGLAEAGIAHDPALEIACELNEMSGAEAARTLVHLDEPPTALVCVTDTLAIGAIEALRALGLAIGRDVTVIGYDGLPVGAYIDPPLTTFSQSAHAAGARAAQMLIDVIEGVDPLERQELVRADLVKRASDGPPEKTPKELKESLAR</sequence>
<dbReference type="Proteomes" id="UP000433101">
    <property type="component" value="Unassembled WGS sequence"/>
</dbReference>
<keyword evidence="2 6" id="KW-0238">DNA-binding</keyword>
<dbReference type="AlphaFoldDB" id="A0A7X3S975"/>
<keyword evidence="7" id="KW-1185">Reference proteome</keyword>
<dbReference type="InterPro" id="IPR010982">
    <property type="entry name" value="Lambda_DNA-bd_dom_sf"/>
</dbReference>
<organism evidence="6 7">
    <name type="scientific">Stappia sediminis</name>
    <dbReference type="NCBI Taxonomy" id="2692190"/>
    <lineage>
        <taxon>Bacteria</taxon>
        <taxon>Pseudomonadati</taxon>
        <taxon>Pseudomonadota</taxon>
        <taxon>Alphaproteobacteria</taxon>
        <taxon>Hyphomicrobiales</taxon>
        <taxon>Stappiaceae</taxon>
        <taxon>Stappia</taxon>
    </lineage>
</organism>
<dbReference type="EMBL" id="WUMV01000008">
    <property type="protein sequence ID" value="MXN66583.1"/>
    <property type="molecule type" value="Genomic_DNA"/>
</dbReference>
<dbReference type="PANTHER" id="PTHR30146:SF109">
    <property type="entry name" value="HTH-TYPE TRANSCRIPTIONAL REGULATOR GALS"/>
    <property type="match status" value="1"/>
</dbReference>
<dbReference type="SUPFAM" id="SSF47413">
    <property type="entry name" value="lambda repressor-like DNA-binding domains"/>
    <property type="match status" value="1"/>
</dbReference>